<proteinExistence type="evidence at transcript level"/>
<organism evidence="2">
    <name type="scientific">Medicago truncatula</name>
    <name type="common">Barrel medic</name>
    <name type="synonym">Medicago tribuloides</name>
    <dbReference type="NCBI Taxonomy" id="3880"/>
    <lineage>
        <taxon>Eukaryota</taxon>
        <taxon>Viridiplantae</taxon>
        <taxon>Streptophyta</taxon>
        <taxon>Embryophyta</taxon>
        <taxon>Tracheophyta</taxon>
        <taxon>Spermatophyta</taxon>
        <taxon>Magnoliopsida</taxon>
        <taxon>eudicotyledons</taxon>
        <taxon>Gunneridae</taxon>
        <taxon>Pentapetalae</taxon>
        <taxon>rosids</taxon>
        <taxon>fabids</taxon>
        <taxon>Fabales</taxon>
        <taxon>Fabaceae</taxon>
        <taxon>Papilionoideae</taxon>
        <taxon>50 kb inversion clade</taxon>
        <taxon>NPAAA clade</taxon>
        <taxon>Hologalegina</taxon>
        <taxon>IRL clade</taxon>
        <taxon>Trifolieae</taxon>
        <taxon>Medicago</taxon>
    </lineage>
</organism>
<dbReference type="EMBL" id="BT147422">
    <property type="protein sequence ID" value="AFK47216.1"/>
    <property type="molecule type" value="mRNA"/>
</dbReference>
<name>I3T3X4_MEDTR</name>
<reference evidence="2" key="1">
    <citation type="submission" date="2012-05" db="EMBL/GenBank/DDBJ databases">
        <authorList>
            <person name="Krishnakumar V."/>
            <person name="Cheung F."/>
            <person name="Xiao Y."/>
            <person name="Chan A."/>
            <person name="Moskal W.A."/>
            <person name="Town C.D."/>
        </authorList>
    </citation>
    <scope>NUCLEOTIDE SEQUENCE</scope>
</reference>
<feature type="compositionally biased region" description="Basic residues" evidence="1">
    <location>
        <begin position="34"/>
        <end position="47"/>
    </location>
</feature>
<evidence type="ECO:0000256" key="1">
    <source>
        <dbReference type="SAM" id="MobiDB-lite"/>
    </source>
</evidence>
<dbReference type="AlphaFoldDB" id="I3T3X4"/>
<evidence type="ECO:0000313" key="2">
    <source>
        <dbReference type="EMBL" id="AFK47216.1"/>
    </source>
</evidence>
<feature type="region of interest" description="Disordered" evidence="1">
    <location>
        <begin position="28"/>
        <end position="47"/>
    </location>
</feature>
<accession>I3T3X4</accession>
<protein>
    <submittedName>
        <fullName evidence="2">Uncharacterized protein</fullName>
    </submittedName>
</protein>
<sequence>MNQNGYLEIEQNSKDKIGKMLQNMFHQDQTQLSHQRHKHSVRIRLSQ</sequence>